<proteinExistence type="inferred from homology"/>
<evidence type="ECO:0000259" key="5">
    <source>
        <dbReference type="Pfam" id="PF13354"/>
    </source>
</evidence>
<dbReference type="OrthoDB" id="9784149at2"/>
<feature type="domain" description="Beta-lactamase class A catalytic" evidence="5">
    <location>
        <begin position="54"/>
        <end position="269"/>
    </location>
</feature>
<feature type="signal peptide" evidence="4">
    <location>
        <begin position="1"/>
        <end position="28"/>
    </location>
</feature>
<dbReference type="InterPro" id="IPR000871">
    <property type="entry name" value="Beta-lactam_class-A"/>
</dbReference>
<dbReference type="GO" id="GO:0046677">
    <property type="term" value="P:response to antibiotic"/>
    <property type="evidence" value="ECO:0007669"/>
    <property type="project" value="InterPro"/>
</dbReference>
<keyword evidence="4" id="KW-0732">Signal</keyword>
<dbReference type="NCBIfam" id="NF033103">
    <property type="entry name" value="bla_class_A"/>
    <property type="match status" value="1"/>
</dbReference>
<protein>
    <recommendedName>
        <fullName evidence="3">beta-lactamase</fullName>
        <ecNumber evidence="3">3.5.2.6</ecNumber>
    </recommendedName>
</protein>
<dbReference type="Proteomes" id="UP000253940">
    <property type="component" value="Chromosome"/>
</dbReference>
<name>A0A345PBP9_9GAMM</name>
<sequence length="299" mass="32366">MTHSPLRRTLLLAGVALPFASLTARVRAADTPSDILTQELTALETSSKGRLGLALINTGTGQEFQYRGDERFPFCSTFKLMLASAVLKKSMTQASLLTQHIAYSEEDLLSYAPITRKNLAQGMSVSELCAATLQYSDNTAANLLIKQIGGLEAVNHFAQSLGDRDFRLDRFEPDLNSALPFDIRDTTTPKAMANSLKKIALGNSILAPNLRAQLITWIKGNTTGDATIRAGAPSGWKVGDKTGSGNYGTTNDIGLLWPPSGEPVVLTIYFTQLKKDADNRRDVLAAATKLALSHYPDYS</sequence>
<evidence type="ECO:0000256" key="3">
    <source>
        <dbReference type="ARBA" id="ARBA00012865"/>
    </source>
</evidence>
<dbReference type="SUPFAM" id="SSF56601">
    <property type="entry name" value="beta-lactamase/transpeptidase-like"/>
    <property type="match status" value="1"/>
</dbReference>
<dbReference type="AlphaFoldDB" id="A0A345PBP9"/>
<keyword evidence="7" id="KW-1185">Reference proteome</keyword>
<dbReference type="PANTHER" id="PTHR35333:SF3">
    <property type="entry name" value="BETA-LACTAMASE-TYPE TRANSPEPTIDASE FOLD CONTAINING PROTEIN"/>
    <property type="match status" value="1"/>
</dbReference>
<dbReference type="Pfam" id="PF13354">
    <property type="entry name" value="Beta-lactamase2"/>
    <property type="match status" value="1"/>
</dbReference>
<evidence type="ECO:0000256" key="4">
    <source>
        <dbReference type="SAM" id="SignalP"/>
    </source>
</evidence>
<dbReference type="EMBL" id="CP031222">
    <property type="protein sequence ID" value="AXI04708.1"/>
    <property type="molecule type" value="Genomic_DNA"/>
</dbReference>
<dbReference type="Gene3D" id="3.40.710.10">
    <property type="entry name" value="DD-peptidase/beta-lactamase superfamily"/>
    <property type="match status" value="1"/>
</dbReference>
<evidence type="ECO:0000313" key="7">
    <source>
        <dbReference type="Proteomes" id="UP000253940"/>
    </source>
</evidence>
<gene>
    <name evidence="6" type="primary">bla</name>
    <name evidence="6" type="ORF">HYN46_13510</name>
</gene>
<organism evidence="6 7">
    <name type="scientific">Aquirhabdus parva</name>
    <dbReference type="NCBI Taxonomy" id="2283318"/>
    <lineage>
        <taxon>Bacteria</taxon>
        <taxon>Pseudomonadati</taxon>
        <taxon>Pseudomonadota</taxon>
        <taxon>Gammaproteobacteria</taxon>
        <taxon>Moraxellales</taxon>
        <taxon>Moraxellaceae</taxon>
        <taxon>Aquirhabdus</taxon>
    </lineage>
</organism>
<dbReference type="GO" id="GO:0008800">
    <property type="term" value="F:beta-lactamase activity"/>
    <property type="evidence" value="ECO:0007669"/>
    <property type="project" value="UniProtKB-EC"/>
</dbReference>
<evidence type="ECO:0000256" key="2">
    <source>
        <dbReference type="ARBA" id="ARBA00009009"/>
    </source>
</evidence>
<dbReference type="KEGG" id="mbah:HYN46_13510"/>
<dbReference type="InterPro" id="IPR045155">
    <property type="entry name" value="Beta-lactam_cat"/>
</dbReference>
<dbReference type="RefSeq" id="WP_114900772.1">
    <property type="nucleotide sequence ID" value="NZ_CP031222.1"/>
</dbReference>
<dbReference type="InterPro" id="IPR012338">
    <property type="entry name" value="Beta-lactam/transpept-like"/>
</dbReference>
<comment type="similarity">
    <text evidence="2">Belongs to the class-A beta-lactamase family.</text>
</comment>
<evidence type="ECO:0000313" key="6">
    <source>
        <dbReference type="EMBL" id="AXI04708.1"/>
    </source>
</evidence>
<accession>A0A345PBP9</accession>
<evidence type="ECO:0000256" key="1">
    <source>
        <dbReference type="ARBA" id="ARBA00001526"/>
    </source>
</evidence>
<comment type="catalytic activity">
    <reaction evidence="1">
        <text>a beta-lactam + H2O = a substituted beta-amino acid</text>
        <dbReference type="Rhea" id="RHEA:20401"/>
        <dbReference type="ChEBI" id="CHEBI:15377"/>
        <dbReference type="ChEBI" id="CHEBI:35627"/>
        <dbReference type="ChEBI" id="CHEBI:140347"/>
        <dbReference type="EC" id="3.5.2.6"/>
    </reaction>
</comment>
<dbReference type="EC" id="3.5.2.6" evidence="3"/>
<dbReference type="PRINTS" id="PR00118">
    <property type="entry name" value="BLACTAMASEA"/>
</dbReference>
<feature type="chain" id="PRO_5016816018" description="beta-lactamase" evidence="4">
    <location>
        <begin position="29"/>
        <end position="299"/>
    </location>
</feature>
<reference evidence="6 7" key="1">
    <citation type="submission" date="2018-07" db="EMBL/GenBank/DDBJ databases">
        <title>Genome sequencing of Moraxellaceae gen. HYN0046.</title>
        <authorList>
            <person name="Kim M."/>
            <person name="Yi H."/>
        </authorList>
    </citation>
    <scope>NUCLEOTIDE SEQUENCE [LARGE SCALE GENOMIC DNA]</scope>
    <source>
        <strain evidence="6 7">HYN0046</strain>
    </source>
</reference>
<dbReference type="PANTHER" id="PTHR35333">
    <property type="entry name" value="BETA-LACTAMASE"/>
    <property type="match status" value="1"/>
</dbReference>
<dbReference type="GO" id="GO:0030655">
    <property type="term" value="P:beta-lactam antibiotic catabolic process"/>
    <property type="evidence" value="ECO:0007669"/>
    <property type="project" value="InterPro"/>
</dbReference>